<feature type="domain" description="Glycosyl transferase family 1" evidence="3">
    <location>
        <begin position="223"/>
        <end position="381"/>
    </location>
</feature>
<dbReference type="Pfam" id="PF00534">
    <property type="entry name" value="Glycos_transf_1"/>
    <property type="match status" value="1"/>
</dbReference>
<dbReference type="CDD" id="cd03809">
    <property type="entry name" value="GT4_MtfB-like"/>
    <property type="match status" value="1"/>
</dbReference>
<dbReference type="EMBL" id="CAFBMK010000045">
    <property type="protein sequence ID" value="CAB4908627.1"/>
    <property type="molecule type" value="Genomic_DNA"/>
</dbReference>
<accession>A0A6J7GJP5</accession>
<evidence type="ECO:0000256" key="2">
    <source>
        <dbReference type="SAM" id="MobiDB-lite"/>
    </source>
</evidence>
<dbReference type="PANTHER" id="PTHR46401:SF2">
    <property type="entry name" value="GLYCOSYLTRANSFERASE WBBK-RELATED"/>
    <property type="match status" value="1"/>
</dbReference>
<dbReference type="InterPro" id="IPR028098">
    <property type="entry name" value="Glyco_trans_4-like_N"/>
</dbReference>
<dbReference type="InterPro" id="IPR001296">
    <property type="entry name" value="Glyco_trans_1"/>
</dbReference>
<name>A0A6J7GJP5_9ZZZZ</name>
<gene>
    <name evidence="5" type="ORF">UFOPK3564_01073</name>
</gene>
<keyword evidence="1" id="KW-0808">Transferase</keyword>
<proteinExistence type="predicted"/>
<dbReference type="GO" id="GO:0016757">
    <property type="term" value="F:glycosyltransferase activity"/>
    <property type="evidence" value="ECO:0007669"/>
    <property type="project" value="InterPro"/>
</dbReference>
<dbReference type="PANTHER" id="PTHR46401">
    <property type="entry name" value="GLYCOSYLTRANSFERASE WBBK-RELATED"/>
    <property type="match status" value="1"/>
</dbReference>
<feature type="domain" description="Glycosyltransferase subfamily 4-like N-terminal" evidence="4">
    <location>
        <begin position="15"/>
        <end position="165"/>
    </location>
</feature>
<feature type="region of interest" description="Disordered" evidence="2">
    <location>
        <begin position="179"/>
        <end position="219"/>
    </location>
</feature>
<feature type="compositionally biased region" description="Low complexity" evidence="2">
    <location>
        <begin position="181"/>
        <end position="206"/>
    </location>
</feature>
<protein>
    <submittedName>
        <fullName evidence="5">Unannotated protein</fullName>
    </submittedName>
</protein>
<feature type="region of interest" description="Disordered" evidence="2">
    <location>
        <begin position="269"/>
        <end position="290"/>
    </location>
</feature>
<dbReference type="GO" id="GO:0009103">
    <property type="term" value="P:lipopolysaccharide biosynthetic process"/>
    <property type="evidence" value="ECO:0007669"/>
    <property type="project" value="TreeGrafter"/>
</dbReference>
<evidence type="ECO:0000259" key="3">
    <source>
        <dbReference type="Pfam" id="PF00534"/>
    </source>
</evidence>
<dbReference type="Pfam" id="PF13439">
    <property type="entry name" value="Glyco_transf_4"/>
    <property type="match status" value="1"/>
</dbReference>
<feature type="region of interest" description="Disordered" evidence="2">
    <location>
        <begin position="405"/>
        <end position="445"/>
    </location>
</feature>
<sequence length="445" mass="47098">MKVLLDTSYALRGASGTATYVERLRAALDELNVDVVAVGDEGRPAPGGGGWRSARNLLRDRWWLDSALPRLAAQHRVDVVHHPLPAVFRPRRSTAGIAQVITVHDLAFELLPEAFDPRFARWASRTHRAAALRADAVVTVSRSTARDVRERWGVPVDRIVVAPHGPGQWRARDVRHGATMRPAPTASAAPITAPRTSNTTAGLGALPAPPGAAPPAASSTPARPYLLYVGDDEPRKDLPTLRAAHALLRERLGDAAPDLVLAGHVRAPERDARERAAAAAPSGSPARERRVEAPDREALLALMDGALALVHPALHEGVGLTPLEAMARGLPVVAAASPGLTETCGDAAEYFPPRDAEALARVLGTLAGDPRRLEALAVAGRRVAGARSWTIAARRHVEAYTLAVEHARRNGPPAPPTRPQDGPEGTGGDAHPEHPAESAPPSARP</sequence>
<dbReference type="AlphaFoldDB" id="A0A6J7GJP5"/>
<reference evidence="5" key="1">
    <citation type="submission" date="2020-05" db="EMBL/GenBank/DDBJ databases">
        <authorList>
            <person name="Chiriac C."/>
            <person name="Salcher M."/>
            <person name="Ghai R."/>
            <person name="Kavagutti S V."/>
        </authorList>
    </citation>
    <scope>NUCLEOTIDE SEQUENCE</scope>
</reference>
<dbReference type="Gene3D" id="3.40.50.2000">
    <property type="entry name" value="Glycogen Phosphorylase B"/>
    <property type="match status" value="2"/>
</dbReference>
<evidence type="ECO:0000313" key="5">
    <source>
        <dbReference type="EMBL" id="CAB4908627.1"/>
    </source>
</evidence>
<organism evidence="5">
    <name type="scientific">freshwater metagenome</name>
    <dbReference type="NCBI Taxonomy" id="449393"/>
    <lineage>
        <taxon>unclassified sequences</taxon>
        <taxon>metagenomes</taxon>
        <taxon>ecological metagenomes</taxon>
    </lineage>
</organism>
<evidence type="ECO:0000259" key="4">
    <source>
        <dbReference type="Pfam" id="PF13439"/>
    </source>
</evidence>
<evidence type="ECO:0000256" key="1">
    <source>
        <dbReference type="ARBA" id="ARBA00022679"/>
    </source>
</evidence>
<dbReference type="SUPFAM" id="SSF53756">
    <property type="entry name" value="UDP-Glycosyltransferase/glycogen phosphorylase"/>
    <property type="match status" value="1"/>
</dbReference>